<dbReference type="EMBL" id="BLVP01000008">
    <property type="protein sequence ID" value="GFM36894.1"/>
    <property type="molecule type" value="Genomic_DNA"/>
</dbReference>
<sequence>MPLFGIRGFARTSFPVWLLHIISTINKKLPTNQHKLISPTHSWPNIGTIPYLPQSTYERQPTINYDNI</sequence>
<evidence type="ECO:0000313" key="1">
    <source>
        <dbReference type="EMBL" id="GFM36894.1"/>
    </source>
</evidence>
<name>A0A7J0BV54_9BACT</name>
<organism evidence="1 2">
    <name type="scientific">Desulfovibrio psychrotolerans</name>
    <dbReference type="NCBI Taxonomy" id="415242"/>
    <lineage>
        <taxon>Bacteria</taxon>
        <taxon>Pseudomonadati</taxon>
        <taxon>Thermodesulfobacteriota</taxon>
        <taxon>Desulfovibrionia</taxon>
        <taxon>Desulfovibrionales</taxon>
        <taxon>Desulfovibrionaceae</taxon>
        <taxon>Desulfovibrio</taxon>
    </lineage>
</organism>
<evidence type="ECO:0000313" key="2">
    <source>
        <dbReference type="Proteomes" id="UP000503820"/>
    </source>
</evidence>
<reference evidence="1 2" key="1">
    <citation type="submission" date="2020-05" db="EMBL/GenBank/DDBJ databases">
        <title>Draft genome sequence of Desulfovibrio psychrotolerans JS1T.</title>
        <authorList>
            <person name="Ueno A."/>
            <person name="Tamazawa S."/>
            <person name="Tamamura S."/>
            <person name="Murakami T."/>
            <person name="Kiyama T."/>
            <person name="Inomata H."/>
            <person name="Amano Y."/>
            <person name="Miyakawa K."/>
            <person name="Tamaki H."/>
            <person name="Naganuma T."/>
            <person name="Kaneko K."/>
        </authorList>
    </citation>
    <scope>NUCLEOTIDE SEQUENCE [LARGE SCALE GENOMIC DNA]</scope>
    <source>
        <strain evidence="1 2">JS1</strain>
    </source>
</reference>
<accession>A0A7J0BV54</accession>
<comment type="caution">
    <text evidence="1">The sequence shown here is derived from an EMBL/GenBank/DDBJ whole genome shotgun (WGS) entry which is preliminary data.</text>
</comment>
<keyword evidence="2" id="KW-1185">Reference proteome</keyword>
<dbReference type="Proteomes" id="UP000503820">
    <property type="component" value="Unassembled WGS sequence"/>
</dbReference>
<dbReference type="AlphaFoldDB" id="A0A7J0BV54"/>
<protein>
    <submittedName>
        <fullName evidence="1">Uncharacterized protein</fullName>
    </submittedName>
</protein>
<proteinExistence type="predicted"/>
<gene>
    <name evidence="1" type="ORF">DSM19430T_15780</name>
</gene>